<name>A0A7Z0IIU9_9MICO</name>
<keyword evidence="1 5" id="KW-0489">Methyltransferase</keyword>
<dbReference type="NCBIfam" id="NF004851">
    <property type="entry name" value="PRK06202.1"/>
    <property type="match status" value="1"/>
</dbReference>
<evidence type="ECO:0000313" key="5">
    <source>
        <dbReference type="EMBL" id="NYI68883.1"/>
    </source>
</evidence>
<dbReference type="GO" id="GO:0008168">
    <property type="term" value="F:methyltransferase activity"/>
    <property type="evidence" value="ECO:0007669"/>
    <property type="project" value="UniProtKB-KW"/>
</dbReference>
<keyword evidence="6" id="KW-1185">Reference proteome</keyword>
<keyword evidence="3" id="KW-0949">S-adenosyl-L-methionine</keyword>
<dbReference type="AlphaFoldDB" id="A0A7Z0IIU9"/>
<evidence type="ECO:0000256" key="2">
    <source>
        <dbReference type="ARBA" id="ARBA00022679"/>
    </source>
</evidence>
<reference evidence="5 6" key="1">
    <citation type="submission" date="2020-07" db="EMBL/GenBank/DDBJ databases">
        <title>Sequencing the genomes of 1000 actinobacteria strains.</title>
        <authorList>
            <person name="Klenk H.-P."/>
        </authorList>
    </citation>
    <scope>NUCLEOTIDE SEQUENCE [LARGE SCALE GENOMIC DNA]</scope>
    <source>
        <strain evidence="5 6">DSM 26341</strain>
    </source>
</reference>
<organism evidence="5 6">
    <name type="scientific">Spelaeicoccus albus</name>
    <dbReference type="NCBI Taxonomy" id="1280376"/>
    <lineage>
        <taxon>Bacteria</taxon>
        <taxon>Bacillati</taxon>
        <taxon>Actinomycetota</taxon>
        <taxon>Actinomycetes</taxon>
        <taxon>Micrococcales</taxon>
        <taxon>Brevibacteriaceae</taxon>
        <taxon>Spelaeicoccus</taxon>
    </lineage>
</organism>
<dbReference type="RefSeq" id="WP_237248757.1">
    <property type="nucleotide sequence ID" value="NZ_JACBZP010000001.1"/>
</dbReference>
<dbReference type="Proteomes" id="UP000539111">
    <property type="component" value="Unassembled WGS sequence"/>
</dbReference>
<dbReference type="InterPro" id="IPR029063">
    <property type="entry name" value="SAM-dependent_MTases_sf"/>
</dbReference>
<dbReference type="Gene3D" id="3.40.50.150">
    <property type="entry name" value="Vaccinia Virus protein VP39"/>
    <property type="match status" value="1"/>
</dbReference>
<dbReference type="EMBL" id="JACBZP010000001">
    <property type="protein sequence ID" value="NYI68883.1"/>
    <property type="molecule type" value="Genomic_DNA"/>
</dbReference>
<dbReference type="InterPro" id="IPR041698">
    <property type="entry name" value="Methyltransf_25"/>
</dbReference>
<comment type="caution">
    <text evidence="5">The sequence shown here is derived from an EMBL/GenBank/DDBJ whole genome shotgun (WGS) entry which is preliminary data.</text>
</comment>
<gene>
    <name evidence="5" type="ORF">BJY26_003189</name>
</gene>
<sequence length="239" mass="26279">MLEAVAVNLAERDTQAVEFMDSPNCDPVRLDRTYAGFRAVNAVVAGWHQLYRTLLRPAVVRGLNPTVLDIGFGGGDLPRALARWSARDGSRLRITAIDPDERAHRFVSRLPPTSGVEFRCAVTADLVAEGLSFDFVVSNHLLHHLSGDEFDGLIADSRALTRIRAVHSDIARSLPAYLAFGAATLPFFRGSYIRADGLISIRRSYTTAELRAVVPPGWRLMTQFPARNLLVFDQGGAHV</sequence>
<evidence type="ECO:0000259" key="4">
    <source>
        <dbReference type="Pfam" id="PF13649"/>
    </source>
</evidence>
<evidence type="ECO:0000256" key="1">
    <source>
        <dbReference type="ARBA" id="ARBA00022603"/>
    </source>
</evidence>
<dbReference type="Pfam" id="PF13649">
    <property type="entry name" value="Methyltransf_25"/>
    <property type="match status" value="1"/>
</dbReference>
<proteinExistence type="predicted"/>
<dbReference type="PANTHER" id="PTHR43464">
    <property type="entry name" value="METHYLTRANSFERASE"/>
    <property type="match status" value="1"/>
</dbReference>
<dbReference type="SUPFAM" id="SSF53335">
    <property type="entry name" value="S-adenosyl-L-methionine-dependent methyltransferases"/>
    <property type="match status" value="1"/>
</dbReference>
<evidence type="ECO:0000313" key="6">
    <source>
        <dbReference type="Proteomes" id="UP000539111"/>
    </source>
</evidence>
<evidence type="ECO:0000256" key="3">
    <source>
        <dbReference type="ARBA" id="ARBA00022691"/>
    </source>
</evidence>
<dbReference type="CDD" id="cd02440">
    <property type="entry name" value="AdoMet_MTases"/>
    <property type="match status" value="1"/>
</dbReference>
<feature type="domain" description="Methyltransferase" evidence="4">
    <location>
        <begin position="67"/>
        <end position="159"/>
    </location>
</feature>
<keyword evidence="2" id="KW-0808">Transferase</keyword>
<accession>A0A7Z0IIU9</accession>
<dbReference type="GO" id="GO:0032259">
    <property type="term" value="P:methylation"/>
    <property type="evidence" value="ECO:0007669"/>
    <property type="project" value="UniProtKB-KW"/>
</dbReference>
<protein>
    <submittedName>
        <fullName evidence="5">2-polyprenyl-3-methyl-5-hydroxy-6-metoxy-1, 4-benzoquinol methylase</fullName>
    </submittedName>
</protein>
<dbReference type="PANTHER" id="PTHR43464:SF19">
    <property type="entry name" value="UBIQUINONE BIOSYNTHESIS O-METHYLTRANSFERASE, MITOCHONDRIAL"/>
    <property type="match status" value="1"/>
</dbReference>